<dbReference type="PANTHER" id="PTHR22939">
    <property type="entry name" value="SERINE PROTEASE FAMILY S1C HTRA-RELATED"/>
    <property type="match status" value="1"/>
</dbReference>
<keyword evidence="4" id="KW-0720">Serine protease</keyword>
<reference evidence="7 8" key="1">
    <citation type="submission" date="2023-07" db="EMBL/GenBank/DDBJ databases">
        <title>Genomic Encyclopedia of Type Strains, Phase IV (KMG-IV): sequencing the most valuable type-strain genomes for metagenomic binning, comparative biology and taxonomic classification.</title>
        <authorList>
            <person name="Goeker M."/>
        </authorList>
    </citation>
    <scope>NUCLEOTIDE SEQUENCE [LARGE SCALE GENOMIC DNA]</scope>
    <source>
        <strain evidence="7 8">DSM 29005</strain>
    </source>
</reference>
<gene>
    <name evidence="7" type="ORF">J2S19_002179</name>
</gene>
<dbReference type="Gene3D" id="2.30.42.10">
    <property type="match status" value="1"/>
</dbReference>
<dbReference type="RefSeq" id="WP_307341061.1">
    <property type="nucleotide sequence ID" value="NZ_JAUSUD010000008.1"/>
</dbReference>
<feature type="transmembrane region" description="Helical" evidence="5">
    <location>
        <begin position="21"/>
        <end position="42"/>
    </location>
</feature>
<dbReference type="PANTHER" id="PTHR22939:SF129">
    <property type="entry name" value="SERINE PROTEASE HTRA2, MITOCHONDRIAL"/>
    <property type="match status" value="1"/>
</dbReference>
<keyword evidence="2 7" id="KW-0645">Protease</keyword>
<keyword evidence="3 7" id="KW-0378">Hydrolase</keyword>
<name>A0ABT9ZF67_9BACI</name>
<dbReference type="EMBL" id="JAUSUD010000008">
    <property type="protein sequence ID" value="MDQ0230922.1"/>
    <property type="molecule type" value="Genomic_DNA"/>
</dbReference>
<evidence type="ECO:0000256" key="3">
    <source>
        <dbReference type="ARBA" id="ARBA00022801"/>
    </source>
</evidence>
<dbReference type="InterPro" id="IPR043504">
    <property type="entry name" value="Peptidase_S1_PA_chymotrypsin"/>
</dbReference>
<evidence type="ECO:0000256" key="4">
    <source>
        <dbReference type="ARBA" id="ARBA00022825"/>
    </source>
</evidence>
<evidence type="ECO:0000313" key="7">
    <source>
        <dbReference type="EMBL" id="MDQ0230922.1"/>
    </source>
</evidence>
<dbReference type="InterPro" id="IPR036034">
    <property type="entry name" value="PDZ_sf"/>
</dbReference>
<dbReference type="SUPFAM" id="SSF50156">
    <property type="entry name" value="PDZ domain-like"/>
    <property type="match status" value="1"/>
</dbReference>
<dbReference type="Proteomes" id="UP001234495">
    <property type="component" value="Unassembled WGS sequence"/>
</dbReference>
<evidence type="ECO:0000313" key="8">
    <source>
        <dbReference type="Proteomes" id="UP001234495"/>
    </source>
</evidence>
<keyword evidence="5" id="KW-0812">Transmembrane</keyword>
<keyword evidence="5" id="KW-0472">Membrane</keyword>
<keyword evidence="5" id="KW-1133">Transmembrane helix</keyword>
<sequence length="409" mass="43627">MGYYDQDYESNQPKKKKGNRIGWFAAGLVGAVLGGLLVIFAIPTLSNLDFLPYDMNLSGNDNESSTGTTRDTSGPVKNVSVDVNTAITDIVDQVSDAVVGVVNLQEAGFWNETGEAGTGSGVIYKKEGKNAFVVTNHHVIAGASEVEISLSDGTRVPAEILGSDELTDLAVLRMSSEKIDKVAEFGDSDKVKPGEPVIAIGNPLGLQFSGSVTQGIISGTERAIPIDENGDGQVDWNAEVLQTDAAINPGNSGGALINMDGKVIGINSMKIAQSAVEGIGLSIPSNHAIPIIDDLEKYSEVRRPYMGIGMRSLNEVSSYHVEQTLKLPKEIEAGIVVMSVDPISPAHQAGLKELDVITEFAGEKIKDIIELRKVLYKQNIGDTVDFSYYRNGEKQTGKMKLGEQDLIGG</sequence>
<comment type="similarity">
    <text evidence="1">Belongs to the peptidase S1C family.</text>
</comment>
<protein>
    <submittedName>
        <fullName evidence="7">Serine protease Do</fullName>
        <ecNumber evidence="7">3.4.21.107</ecNumber>
    </submittedName>
</protein>
<dbReference type="GO" id="GO:0006508">
    <property type="term" value="P:proteolysis"/>
    <property type="evidence" value="ECO:0007669"/>
    <property type="project" value="UniProtKB-KW"/>
</dbReference>
<dbReference type="GO" id="GO:0008233">
    <property type="term" value="F:peptidase activity"/>
    <property type="evidence" value="ECO:0007669"/>
    <property type="project" value="UniProtKB-KW"/>
</dbReference>
<dbReference type="InterPro" id="IPR009003">
    <property type="entry name" value="Peptidase_S1_PA"/>
</dbReference>
<proteinExistence type="inferred from homology"/>
<accession>A0ABT9ZF67</accession>
<dbReference type="Pfam" id="PF13180">
    <property type="entry name" value="PDZ_2"/>
    <property type="match status" value="1"/>
</dbReference>
<dbReference type="Gene3D" id="2.40.10.10">
    <property type="entry name" value="Trypsin-like serine proteases"/>
    <property type="match status" value="2"/>
</dbReference>
<dbReference type="SMART" id="SM00228">
    <property type="entry name" value="PDZ"/>
    <property type="match status" value="1"/>
</dbReference>
<dbReference type="EC" id="3.4.21.107" evidence="7"/>
<dbReference type="InterPro" id="IPR001940">
    <property type="entry name" value="Peptidase_S1C"/>
</dbReference>
<keyword evidence="8" id="KW-1185">Reference proteome</keyword>
<evidence type="ECO:0000259" key="6">
    <source>
        <dbReference type="SMART" id="SM00228"/>
    </source>
</evidence>
<evidence type="ECO:0000256" key="5">
    <source>
        <dbReference type="SAM" id="Phobius"/>
    </source>
</evidence>
<feature type="domain" description="PDZ" evidence="6">
    <location>
        <begin position="304"/>
        <end position="392"/>
    </location>
</feature>
<organism evidence="7 8">
    <name type="scientific">Metabacillus malikii</name>
    <dbReference type="NCBI Taxonomy" id="1504265"/>
    <lineage>
        <taxon>Bacteria</taxon>
        <taxon>Bacillati</taxon>
        <taxon>Bacillota</taxon>
        <taxon>Bacilli</taxon>
        <taxon>Bacillales</taxon>
        <taxon>Bacillaceae</taxon>
        <taxon>Metabacillus</taxon>
    </lineage>
</organism>
<evidence type="ECO:0000256" key="1">
    <source>
        <dbReference type="ARBA" id="ARBA00010541"/>
    </source>
</evidence>
<evidence type="ECO:0000256" key="2">
    <source>
        <dbReference type="ARBA" id="ARBA00022670"/>
    </source>
</evidence>
<dbReference type="PRINTS" id="PR00834">
    <property type="entry name" value="PROTEASES2C"/>
</dbReference>
<comment type="caution">
    <text evidence="7">The sequence shown here is derived from an EMBL/GenBank/DDBJ whole genome shotgun (WGS) entry which is preliminary data.</text>
</comment>
<dbReference type="SUPFAM" id="SSF50494">
    <property type="entry name" value="Trypsin-like serine proteases"/>
    <property type="match status" value="1"/>
</dbReference>
<dbReference type="InterPro" id="IPR001478">
    <property type="entry name" value="PDZ"/>
</dbReference>
<dbReference type="CDD" id="cd06781">
    <property type="entry name" value="cpPDZ_BsHtra-like"/>
    <property type="match status" value="1"/>
</dbReference>
<dbReference type="Pfam" id="PF13365">
    <property type="entry name" value="Trypsin_2"/>
    <property type="match status" value="1"/>
</dbReference>